<feature type="region of interest" description="Disordered" evidence="5">
    <location>
        <begin position="188"/>
        <end position="211"/>
    </location>
</feature>
<dbReference type="GO" id="GO:0003924">
    <property type="term" value="F:GTPase activity"/>
    <property type="evidence" value="ECO:0007669"/>
    <property type="project" value="InterPro"/>
</dbReference>
<dbReference type="GO" id="GO:0005525">
    <property type="term" value="F:GTP binding"/>
    <property type="evidence" value="ECO:0007669"/>
    <property type="project" value="UniProtKB-KW"/>
</dbReference>
<dbReference type="PANTHER" id="PTHR47977">
    <property type="entry name" value="RAS-RELATED PROTEIN RAB"/>
    <property type="match status" value="1"/>
</dbReference>
<dbReference type="InterPro" id="IPR005225">
    <property type="entry name" value="Small_GTP-bd"/>
</dbReference>
<dbReference type="FunFam" id="3.40.50.300:FF:000586">
    <property type="entry name" value="Rab family GTPase"/>
    <property type="match status" value="1"/>
</dbReference>
<comment type="subcellular location">
    <subcellularLocation>
        <location evidence="1">Endomembrane system</location>
    </subcellularLocation>
</comment>
<evidence type="ECO:0000256" key="4">
    <source>
        <dbReference type="ARBA" id="ARBA00023136"/>
    </source>
</evidence>
<dbReference type="Gene3D" id="3.40.50.300">
    <property type="entry name" value="P-loop containing nucleotide triphosphate hydrolases"/>
    <property type="match status" value="1"/>
</dbReference>
<evidence type="ECO:0000256" key="1">
    <source>
        <dbReference type="ARBA" id="ARBA00004308"/>
    </source>
</evidence>
<dbReference type="Pfam" id="PF00071">
    <property type="entry name" value="Ras"/>
    <property type="match status" value="1"/>
</dbReference>
<dbReference type="EMBL" id="AB365894">
    <property type="protein sequence ID" value="BAJ21274.1"/>
    <property type="molecule type" value="mRNA"/>
</dbReference>
<gene>
    <name evidence="6" type="primary">RAB1F</name>
</gene>
<dbReference type="OMA" id="FRMHQMS"/>
<evidence type="ECO:0000256" key="2">
    <source>
        <dbReference type="ARBA" id="ARBA00022741"/>
    </source>
</evidence>
<evidence type="ECO:0000256" key="3">
    <source>
        <dbReference type="ARBA" id="ARBA00023134"/>
    </source>
</evidence>
<dbReference type="GO" id="GO:0012505">
    <property type="term" value="C:endomembrane system"/>
    <property type="evidence" value="ECO:0007669"/>
    <property type="project" value="UniProtKB-SubCell"/>
</dbReference>
<dbReference type="PROSITE" id="PS51420">
    <property type="entry name" value="RHO"/>
    <property type="match status" value="1"/>
</dbReference>
<evidence type="ECO:0000313" key="6">
    <source>
        <dbReference type="EMBL" id="BAJ21274.1"/>
    </source>
</evidence>
<keyword evidence="2" id="KW-0547">Nucleotide-binding</keyword>
<proteinExistence type="evidence at transcript level"/>
<dbReference type="InterPro" id="IPR027417">
    <property type="entry name" value="P-loop_NTPase"/>
</dbReference>
<dbReference type="CDD" id="cd00154">
    <property type="entry name" value="Rab"/>
    <property type="match status" value="1"/>
</dbReference>
<dbReference type="AlphaFoldDB" id="E1CAY4"/>
<dbReference type="PROSITE" id="PS51421">
    <property type="entry name" value="RAS"/>
    <property type="match status" value="1"/>
</dbReference>
<reference evidence="6" key="1">
    <citation type="journal article" date="2010" name="J. Eukaryot. Microbiol.">
        <title>Marked amplification and diversification of products of ras genes from rat brain, Rab GTPases, in the ciliates Tetrahymena thermophila and Paramecium tetraurelia.</title>
        <authorList>
            <person name="Saito-Nakano Y."/>
            <person name="Nakahara T."/>
            <person name="Nakano K."/>
            <person name="Nozaki T."/>
            <person name="Numata O."/>
        </authorList>
    </citation>
    <scope>NUCLEOTIDE SEQUENCE</scope>
</reference>
<evidence type="ECO:0000256" key="5">
    <source>
        <dbReference type="SAM" id="MobiDB-lite"/>
    </source>
</evidence>
<dbReference type="NCBIfam" id="TIGR00231">
    <property type="entry name" value="small_GTP"/>
    <property type="match status" value="1"/>
</dbReference>
<dbReference type="SMART" id="SM00174">
    <property type="entry name" value="RHO"/>
    <property type="match status" value="1"/>
</dbReference>
<dbReference type="PROSITE" id="PS51419">
    <property type="entry name" value="RAB"/>
    <property type="match status" value="1"/>
</dbReference>
<dbReference type="PRINTS" id="PR00449">
    <property type="entry name" value="RASTRNSFRMNG"/>
</dbReference>
<accession>E1CAY4</accession>
<dbReference type="SUPFAM" id="SSF52540">
    <property type="entry name" value="P-loop containing nucleoside triphosphate hydrolases"/>
    <property type="match status" value="1"/>
</dbReference>
<dbReference type="SMART" id="SM00175">
    <property type="entry name" value="RAB"/>
    <property type="match status" value="1"/>
</dbReference>
<keyword evidence="4" id="KW-0472">Membrane</keyword>
<dbReference type="SMART" id="SM00173">
    <property type="entry name" value="RAS"/>
    <property type="match status" value="1"/>
</dbReference>
<name>E1CAY4_TETTH</name>
<organism evidence="6">
    <name type="scientific">Tetrahymena thermophila</name>
    <dbReference type="NCBI Taxonomy" id="5911"/>
    <lineage>
        <taxon>Eukaryota</taxon>
        <taxon>Sar</taxon>
        <taxon>Alveolata</taxon>
        <taxon>Ciliophora</taxon>
        <taxon>Intramacronucleata</taxon>
        <taxon>Oligohymenophorea</taxon>
        <taxon>Hymenostomatida</taxon>
        <taxon>Tetrahymenina</taxon>
        <taxon>Tetrahymenidae</taxon>
        <taxon>Tetrahymena</taxon>
    </lineage>
</organism>
<protein>
    <submittedName>
        <fullName evidence="6">Rab-family small GTPase Rab1F</fullName>
    </submittedName>
</protein>
<dbReference type="InterPro" id="IPR050227">
    <property type="entry name" value="Rab"/>
</dbReference>
<sequence length="211" mass="24280">MSLQQDYDYAFKIAITGSSSVGKSSLMMRFTDDVFNVVLIPTIGVDFKIRSFTVDNKIVKLNIWDTAGQERFDAIIKAYYKGIHACLIVFDLTDRQTFQDVYKWFDKCKQNAKNEVKLILVGNKADLEEQRAVTYEEACNLAQELDMQYIETSAKSKQNVDQCFIQLSQDLIQQYIKQNKQIQFETQKQKSHLKPGGATIQKQQQKSAQCC</sequence>
<dbReference type="SMART" id="SM00176">
    <property type="entry name" value="RAN"/>
    <property type="match status" value="1"/>
</dbReference>
<keyword evidence="3" id="KW-0342">GTP-binding</keyword>
<feature type="compositionally biased region" description="Polar residues" evidence="5">
    <location>
        <begin position="200"/>
        <end position="211"/>
    </location>
</feature>
<dbReference type="InterPro" id="IPR001806">
    <property type="entry name" value="Small_GTPase"/>
</dbReference>